<dbReference type="AlphaFoldDB" id="A0A366IDM5"/>
<comment type="catalytic activity">
    <reaction evidence="1">
        <text>3-hydroxy-2-methylpropanoyl-CoA + H2O = 3-hydroxy-2-methylpropanoate + CoA + H(+)</text>
        <dbReference type="Rhea" id="RHEA:20888"/>
        <dbReference type="ChEBI" id="CHEBI:11805"/>
        <dbReference type="ChEBI" id="CHEBI:15377"/>
        <dbReference type="ChEBI" id="CHEBI:15378"/>
        <dbReference type="ChEBI" id="CHEBI:57287"/>
        <dbReference type="ChEBI" id="CHEBI:57340"/>
        <dbReference type="EC" id="3.1.2.4"/>
    </reaction>
</comment>
<dbReference type="Proteomes" id="UP000253509">
    <property type="component" value="Unassembled WGS sequence"/>
</dbReference>
<dbReference type="InterPro" id="IPR032259">
    <property type="entry name" value="HIBYL-CoA-H"/>
</dbReference>
<keyword evidence="6" id="KW-1185">Reference proteome</keyword>
<proteinExistence type="predicted"/>
<dbReference type="PANTHER" id="PTHR43176:SF3">
    <property type="entry name" value="3-HYDROXYISOBUTYRYL-COA HYDROLASE, MITOCHONDRIAL"/>
    <property type="match status" value="1"/>
</dbReference>
<organism evidence="5 6">
    <name type="scientific">Brevibacterium celere</name>
    <dbReference type="NCBI Taxonomy" id="225845"/>
    <lineage>
        <taxon>Bacteria</taxon>
        <taxon>Bacillati</taxon>
        <taxon>Actinomycetota</taxon>
        <taxon>Actinomycetes</taxon>
        <taxon>Micrococcales</taxon>
        <taxon>Brevibacteriaceae</taxon>
        <taxon>Brevibacterium</taxon>
    </lineage>
</organism>
<name>A0A366IDM5_9MICO</name>
<reference evidence="5 6" key="1">
    <citation type="submission" date="2018-06" db="EMBL/GenBank/DDBJ databases">
        <title>Freshwater and sediment microbial communities from various areas in North America, analyzing microbe dynamics in response to fracking.</title>
        <authorList>
            <person name="Lamendella R."/>
        </authorList>
    </citation>
    <scope>NUCLEOTIDE SEQUENCE [LARGE SCALE GENOMIC DNA]</scope>
    <source>
        <strain evidence="5 6">3b_TX</strain>
    </source>
</reference>
<dbReference type="CDD" id="cd06558">
    <property type="entry name" value="crotonase-like"/>
    <property type="match status" value="1"/>
</dbReference>
<dbReference type="GO" id="GO:0006574">
    <property type="term" value="P:L-valine catabolic process"/>
    <property type="evidence" value="ECO:0007669"/>
    <property type="project" value="TreeGrafter"/>
</dbReference>
<comment type="caution">
    <text evidence="5">The sequence shown here is derived from an EMBL/GenBank/DDBJ whole genome shotgun (WGS) entry which is preliminary data.</text>
</comment>
<dbReference type="EMBL" id="QNSB01000015">
    <property type="protein sequence ID" value="RBP68818.1"/>
    <property type="molecule type" value="Genomic_DNA"/>
</dbReference>
<gene>
    <name evidence="5" type="ORF">DFO65_11595</name>
</gene>
<sequence length="353" mass="37325">MTTTESPAPPTEPPVITSVSNGVGRIELNRPKLINALSQEMIGLIDDALTAWRDDESVDSVLVTGRGDRGLCAGGDIKAVYADILAGTDENSRFWNREYRMNHAISVFPKPYVVVMKGITMGGGVGISGHGSHRIVTDSTKVGMPETGIGLFPDVGGTHLLARAPGELGTHLALTGLAVGPGAAVALGLADAYVPEADLDDLVAELAAGGDVRTVIDRYAAEPPRSELAESAEWIDECYRGDRAEDIVAALAAHPHPDANAAADLIAAKAPTSVKVTLAALRKAAHMTLAEVLEQDYRVAVAMTERPDLREGIRAQVIDKDRSPRWSPATLAEVDDAAVTRILTADRTEKVFS</sequence>
<dbReference type="NCBIfam" id="NF004127">
    <property type="entry name" value="PRK05617.1"/>
    <property type="match status" value="1"/>
</dbReference>
<accession>A0A366IDM5</accession>
<dbReference type="RefSeq" id="WP_113905481.1">
    <property type="nucleotide sequence ID" value="NZ_QNSB01000015.1"/>
</dbReference>
<keyword evidence="3" id="KW-0378">Hydrolase</keyword>
<feature type="domain" description="Enoyl-CoA hydratase/isomerase" evidence="4">
    <location>
        <begin position="23"/>
        <end position="342"/>
    </location>
</feature>
<evidence type="ECO:0000313" key="5">
    <source>
        <dbReference type="EMBL" id="RBP68818.1"/>
    </source>
</evidence>
<evidence type="ECO:0000256" key="2">
    <source>
        <dbReference type="ARBA" id="ARBA00011915"/>
    </source>
</evidence>
<evidence type="ECO:0000256" key="1">
    <source>
        <dbReference type="ARBA" id="ARBA00001709"/>
    </source>
</evidence>
<protein>
    <recommendedName>
        <fullName evidence="2">3-hydroxyisobutyryl-CoA hydrolase</fullName>
        <ecNumber evidence="2">3.1.2.4</ecNumber>
    </recommendedName>
</protein>
<evidence type="ECO:0000313" key="6">
    <source>
        <dbReference type="Proteomes" id="UP000253509"/>
    </source>
</evidence>
<evidence type="ECO:0000256" key="3">
    <source>
        <dbReference type="ARBA" id="ARBA00022801"/>
    </source>
</evidence>
<dbReference type="PANTHER" id="PTHR43176">
    <property type="entry name" value="3-HYDROXYISOBUTYRYL-COA HYDROLASE-RELATED"/>
    <property type="match status" value="1"/>
</dbReference>
<dbReference type="EC" id="3.1.2.4" evidence="2"/>
<evidence type="ECO:0000259" key="4">
    <source>
        <dbReference type="Pfam" id="PF16113"/>
    </source>
</evidence>
<dbReference type="GO" id="GO:0003860">
    <property type="term" value="F:3-hydroxyisobutyryl-CoA hydrolase activity"/>
    <property type="evidence" value="ECO:0007669"/>
    <property type="project" value="UniProtKB-EC"/>
</dbReference>
<dbReference type="SUPFAM" id="SSF52096">
    <property type="entry name" value="ClpP/crotonase"/>
    <property type="match status" value="1"/>
</dbReference>
<dbReference type="Pfam" id="PF16113">
    <property type="entry name" value="ECH_2"/>
    <property type="match status" value="1"/>
</dbReference>
<dbReference type="Gene3D" id="3.90.226.10">
    <property type="entry name" value="2-enoyl-CoA Hydratase, Chain A, domain 1"/>
    <property type="match status" value="1"/>
</dbReference>
<dbReference type="InterPro" id="IPR045004">
    <property type="entry name" value="ECH_dom"/>
</dbReference>
<dbReference type="InterPro" id="IPR029045">
    <property type="entry name" value="ClpP/crotonase-like_dom_sf"/>
</dbReference>
<dbReference type="GO" id="GO:0005829">
    <property type="term" value="C:cytosol"/>
    <property type="evidence" value="ECO:0007669"/>
    <property type="project" value="TreeGrafter"/>
</dbReference>